<sequence>MVYTFQRLRSLSGPETRRILSPFLALLWVFVVALPALTATSAMAQEGDFDSSDAPQYVNGVYKGDEIDVELIAESQNAVPGQTLWTAIRLDPTEGWHTYSKWPGDSGDATFIHSWRLPEGAQAGDIQWPVPTWLPFPGSDLVTFSYKKEVLLMVPIEVPADFSGDEFSMTAHVEWQVCDLICLIEDAEISLSLPVTQDALRPDPQWADMFAATRATLPTDDHTIEGLFAMAGERVSFSFTSNTQAFADAEEVWFFPEQRRILDPGPLRDVTLLPGVAQITHAQPRRMLTDLEQINGLLAVQNADGQVRGYEITADLASPDGLAAIAAVASEQAGPGNLAGAERSLLTIIVFAILGGLILNLMPCVFPVLSIKVLNLTAKGTASSGQKKMHGLAYTAGIVLTFMALASVLLVLRAGGEAVGWAFQLQSPWFVALLVFLFFVMGLSLSGVYEFGTRLMGVGTSLTTSKGYKSSFFTGVLATVVASPCTAPFMGAALGFALAQSWVVAMIVFAFLGLGMALPFLALAFSPALMKHMPKPGPWMVTFKEFMAFPMYAAALWLLWVLGVQVGVNGMVAVASAALLLALALWLLQKSSNAGDGWRRANTVVSLVMIVVALSVLRMPLLEPRLGNPDSGVDMSGADYEASFEPFASARVTELRESGIPVLVNMTAAWCITCLANEQTTLNTQRVQQAMRDSGITYMKGDWTNQDPEISRVLDEFDRPSVPLYILYPGNSSAEPVILPQLLTPSIVLDAFASL</sequence>
<evidence type="ECO:0000256" key="2">
    <source>
        <dbReference type="ARBA" id="ARBA00022692"/>
    </source>
</evidence>
<feature type="transmembrane region" description="Helical" evidence="5">
    <location>
        <begin position="546"/>
        <end position="564"/>
    </location>
</feature>
<dbReference type="GO" id="GO:0015035">
    <property type="term" value="F:protein-disulfide reductase activity"/>
    <property type="evidence" value="ECO:0007669"/>
    <property type="project" value="TreeGrafter"/>
</dbReference>
<feature type="transmembrane region" description="Helical" evidence="5">
    <location>
        <begin position="472"/>
        <end position="496"/>
    </location>
</feature>
<feature type="transmembrane region" description="Helical" evidence="5">
    <location>
        <begin position="570"/>
        <end position="588"/>
    </location>
</feature>
<accession>A0A0F9W3N6</accession>
<feature type="transmembrane region" description="Helical" evidence="5">
    <location>
        <begin position="428"/>
        <end position="451"/>
    </location>
</feature>
<dbReference type="InterPro" id="IPR036249">
    <property type="entry name" value="Thioredoxin-like_sf"/>
</dbReference>
<keyword evidence="2 5" id="KW-0812">Transmembrane</keyword>
<feature type="transmembrane region" description="Helical" evidence="5">
    <location>
        <begin position="345"/>
        <end position="371"/>
    </location>
</feature>
<dbReference type="EMBL" id="LAZR01000004">
    <property type="protein sequence ID" value="KKO10975.1"/>
    <property type="molecule type" value="Genomic_DNA"/>
</dbReference>
<comment type="subcellular location">
    <subcellularLocation>
        <location evidence="1">Membrane</location>
        <topology evidence="1">Multi-pass membrane protein</topology>
    </subcellularLocation>
</comment>
<comment type="caution">
    <text evidence="8">The sequence shown here is derived from an EMBL/GenBank/DDBJ whole genome shotgun (WGS) entry which is preliminary data.</text>
</comment>
<gene>
    <name evidence="8" type="ORF">LCGC14_0024600</name>
</gene>
<feature type="transmembrane region" description="Helical" evidence="5">
    <location>
        <begin position="600"/>
        <end position="621"/>
    </location>
</feature>
<dbReference type="InterPro" id="IPR035671">
    <property type="entry name" value="DsbD_gamma"/>
</dbReference>
<dbReference type="Pfam" id="PF02683">
    <property type="entry name" value="DsbD_TM"/>
    <property type="match status" value="1"/>
</dbReference>
<proteinExistence type="predicted"/>
<keyword evidence="3 5" id="KW-1133">Transmembrane helix</keyword>
<reference evidence="8" key="1">
    <citation type="journal article" date="2015" name="Nature">
        <title>Complex archaea that bridge the gap between prokaryotes and eukaryotes.</title>
        <authorList>
            <person name="Spang A."/>
            <person name="Saw J.H."/>
            <person name="Jorgensen S.L."/>
            <person name="Zaremba-Niedzwiedzka K."/>
            <person name="Martijn J."/>
            <person name="Lind A.E."/>
            <person name="van Eijk R."/>
            <person name="Schleper C."/>
            <person name="Guy L."/>
            <person name="Ettema T.J."/>
        </authorList>
    </citation>
    <scope>NUCLEOTIDE SEQUENCE</scope>
</reference>
<dbReference type="GO" id="GO:0017004">
    <property type="term" value="P:cytochrome complex assembly"/>
    <property type="evidence" value="ECO:0007669"/>
    <property type="project" value="InterPro"/>
</dbReference>
<organism evidence="8">
    <name type="scientific">marine sediment metagenome</name>
    <dbReference type="NCBI Taxonomy" id="412755"/>
    <lineage>
        <taxon>unclassified sequences</taxon>
        <taxon>metagenomes</taxon>
        <taxon>ecological metagenomes</taxon>
    </lineage>
</organism>
<evidence type="ECO:0000256" key="4">
    <source>
        <dbReference type="ARBA" id="ARBA00023136"/>
    </source>
</evidence>
<dbReference type="AlphaFoldDB" id="A0A0F9W3N6"/>
<dbReference type="Pfam" id="PF13899">
    <property type="entry name" value="Thioredoxin_7"/>
    <property type="match status" value="1"/>
</dbReference>
<evidence type="ECO:0000313" key="8">
    <source>
        <dbReference type="EMBL" id="KKO10975.1"/>
    </source>
</evidence>
<dbReference type="PANTHER" id="PTHR32234">
    <property type="entry name" value="THIOL:DISULFIDE INTERCHANGE PROTEIN DSBD"/>
    <property type="match status" value="1"/>
</dbReference>
<feature type="transmembrane region" description="Helical" evidence="5">
    <location>
        <begin position="392"/>
        <end position="416"/>
    </location>
</feature>
<evidence type="ECO:0000256" key="5">
    <source>
        <dbReference type="SAM" id="Phobius"/>
    </source>
</evidence>
<dbReference type="SUPFAM" id="SSF52833">
    <property type="entry name" value="Thioredoxin-like"/>
    <property type="match status" value="1"/>
</dbReference>
<evidence type="ECO:0000256" key="3">
    <source>
        <dbReference type="ARBA" id="ARBA00022989"/>
    </source>
</evidence>
<dbReference type="PANTHER" id="PTHR32234:SF3">
    <property type="entry name" value="SUPPRESSION OF COPPER SENSITIVITY PROTEIN"/>
    <property type="match status" value="1"/>
</dbReference>
<feature type="domain" description="Cytochrome C biogenesis protein transmembrane" evidence="6">
    <location>
        <begin position="347"/>
        <end position="559"/>
    </location>
</feature>
<evidence type="ECO:0000259" key="7">
    <source>
        <dbReference type="Pfam" id="PF11412"/>
    </source>
</evidence>
<keyword evidence="4 5" id="KW-0472">Membrane</keyword>
<dbReference type="GO" id="GO:0045454">
    <property type="term" value="P:cell redox homeostasis"/>
    <property type="evidence" value="ECO:0007669"/>
    <property type="project" value="TreeGrafter"/>
</dbReference>
<feature type="domain" description="Thiol:disulfide interchange protein DsbD N-terminal" evidence="7">
    <location>
        <begin position="70"/>
        <end position="191"/>
    </location>
</feature>
<evidence type="ECO:0000259" key="6">
    <source>
        <dbReference type="Pfam" id="PF02683"/>
    </source>
</evidence>
<protein>
    <submittedName>
        <fullName evidence="8">Uncharacterized protein</fullName>
    </submittedName>
</protein>
<dbReference type="Gene3D" id="3.40.30.10">
    <property type="entry name" value="Glutaredoxin"/>
    <property type="match status" value="1"/>
</dbReference>
<feature type="transmembrane region" description="Helical" evidence="5">
    <location>
        <begin position="502"/>
        <end position="525"/>
    </location>
</feature>
<dbReference type="CDD" id="cd02953">
    <property type="entry name" value="DsbDgamma"/>
    <property type="match status" value="1"/>
</dbReference>
<dbReference type="Pfam" id="PF11412">
    <property type="entry name" value="DsbD_N"/>
    <property type="match status" value="1"/>
</dbReference>
<evidence type="ECO:0000256" key="1">
    <source>
        <dbReference type="ARBA" id="ARBA00004141"/>
    </source>
</evidence>
<dbReference type="InterPro" id="IPR028250">
    <property type="entry name" value="DsbDN"/>
</dbReference>
<dbReference type="InterPro" id="IPR003834">
    <property type="entry name" value="Cyt_c_assmbl_TM_dom"/>
</dbReference>
<name>A0A0F9W3N6_9ZZZZ</name>
<dbReference type="GO" id="GO:0016020">
    <property type="term" value="C:membrane"/>
    <property type="evidence" value="ECO:0007669"/>
    <property type="project" value="UniProtKB-SubCell"/>
</dbReference>